<name>A0AAV5VSS7_9BILA</name>
<gene>
    <name evidence="2" type="ORF">PFISCL1PPCAC_14044</name>
</gene>
<feature type="compositionally biased region" description="Low complexity" evidence="1">
    <location>
        <begin position="159"/>
        <end position="173"/>
    </location>
</feature>
<evidence type="ECO:0000313" key="3">
    <source>
        <dbReference type="Proteomes" id="UP001432322"/>
    </source>
</evidence>
<protein>
    <submittedName>
        <fullName evidence="2">Uncharacterized protein</fullName>
    </submittedName>
</protein>
<feature type="compositionally biased region" description="Low complexity" evidence="1">
    <location>
        <begin position="32"/>
        <end position="48"/>
    </location>
</feature>
<keyword evidence="3" id="KW-1185">Reference proteome</keyword>
<feature type="compositionally biased region" description="Basic and acidic residues" evidence="1">
    <location>
        <begin position="293"/>
        <end position="302"/>
    </location>
</feature>
<dbReference type="Proteomes" id="UP001432322">
    <property type="component" value="Unassembled WGS sequence"/>
</dbReference>
<evidence type="ECO:0000256" key="1">
    <source>
        <dbReference type="SAM" id="MobiDB-lite"/>
    </source>
</evidence>
<feature type="compositionally biased region" description="Low complexity" evidence="1">
    <location>
        <begin position="1"/>
        <end position="17"/>
    </location>
</feature>
<proteinExistence type="predicted"/>
<reference evidence="2" key="1">
    <citation type="submission" date="2023-10" db="EMBL/GenBank/DDBJ databases">
        <title>Genome assembly of Pristionchus species.</title>
        <authorList>
            <person name="Yoshida K."/>
            <person name="Sommer R.J."/>
        </authorList>
    </citation>
    <scope>NUCLEOTIDE SEQUENCE</scope>
    <source>
        <strain evidence="2">RS5133</strain>
    </source>
</reference>
<comment type="caution">
    <text evidence="2">The sequence shown here is derived from an EMBL/GenBank/DDBJ whole genome shotgun (WGS) entry which is preliminary data.</text>
</comment>
<evidence type="ECO:0000313" key="2">
    <source>
        <dbReference type="EMBL" id="GMT22747.1"/>
    </source>
</evidence>
<dbReference type="AlphaFoldDB" id="A0AAV5VSS7"/>
<accession>A0AAV5VSS7</accession>
<feature type="region of interest" description="Disordered" evidence="1">
    <location>
        <begin position="1"/>
        <end position="302"/>
    </location>
</feature>
<sequence>AGAAGAADSPGGIPSTSGNGGGSRAGTRRRNSSQPASSSSRVSAGSVAKKPRSSEDSEDELPSNAAGASPAPRSANPRQQPIRVPPRSSSHTPHARGAGAAPPPPARPSPSDTRRVSSRTNSSPSRAPQGPVRVSQSPPRAGQASLGARQVPPRAHQTSLRGGALSSGASRPPSHARTSKFPLPTTGPRGASLGQMAGAGPSLSRPDNIVFAPQDPNLDSPSYPNPPPMPSLLTPLASNLSLDGGGPGAASSSSTERIDQWNMQSSVKSNYPPFVHNDEEEPGEKKKGKKNGKKEEEKGKKK</sequence>
<feature type="non-terminal residue" evidence="2">
    <location>
        <position position="1"/>
    </location>
</feature>
<dbReference type="EMBL" id="BTSY01000004">
    <property type="protein sequence ID" value="GMT22747.1"/>
    <property type="molecule type" value="Genomic_DNA"/>
</dbReference>
<organism evidence="2 3">
    <name type="scientific">Pristionchus fissidentatus</name>
    <dbReference type="NCBI Taxonomy" id="1538716"/>
    <lineage>
        <taxon>Eukaryota</taxon>
        <taxon>Metazoa</taxon>
        <taxon>Ecdysozoa</taxon>
        <taxon>Nematoda</taxon>
        <taxon>Chromadorea</taxon>
        <taxon>Rhabditida</taxon>
        <taxon>Rhabditina</taxon>
        <taxon>Diplogasteromorpha</taxon>
        <taxon>Diplogasteroidea</taxon>
        <taxon>Neodiplogasteridae</taxon>
        <taxon>Pristionchus</taxon>
    </lineage>
</organism>